<sequence length="498" mass="53459">MTLKLAIIGGGPSAFYVASRILSAQNVGKAADAIRVHVYDRHWAPHGLVRYGVAPDHPEVKNCTHKFDNTAQDPRFRFFGNVNVGTSVNPISSTSNLHLPLASLLEHYTHILFATGCTLPKLHPSLSPSSHCIPALSVVHWYTAHPSNPPAPPITSASHVSLIGNGNVSLDVARILLTPVSTLAKYDVPDPVLEVLAQSKVKHVSIIGRRGPVGAAFTTKELRELINLSNASMVPLDKEVLSSASNTPSLTRQQSRILKVLQDGSKKRYGETERTWSLDFFRSPTGLSSPTPISPQCTLSLAHTMLDPNNHNRAIPTGEVSALETSLVITSLGFQGDPLTALPSASSSAGSPTSSVLSLYDPSLGHLRTLSNRVVTPSGQTIPNVYASGWAAVGARGVLATTMMDAYGAADTILEDWVDGSKGSLGDPPTNRNADLQSVPPIIQESIAGQSSGRVVLYDQWKKIDEAETWMGAEAGKERERMTWSEVECFLYGKQESQ</sequence>
<protein>
    <submittedName>
        <fullName evidence="1">Ferredoxin/adrenodoxin reductase</fullName>
    </submittedName>
</protein>
<evidence type="ECO:0000313" key="1">
    <source>
        <dbReference type="EMBL" id="TFK68049.1"/>
    </source>
</evidence>
<dbReference type="EMBL" id="ML208360">
    <property type="protein sequence ID" value="TFK68049.1"/>
    <property type="molecule type" value="Genomic_DNA"/>
</dbReference>
<proteinExistence type="predicted"/>
<keyword evidence="2" id="KW-1185">Reference proteome</keyword>
<reference evidence="1 2" key="1">
    <citation type="journal article" date="2019" name="Nat. Ecol. Evol.">
        <title>Megaphylogeny resolves global patterns of mushroom evolution.</title>
        <authorList>
            <person name="Varga T."/>
            <person name="Krizsan K."/>
            <person name="Foldi C."/>
            <person name="Dima B."/>
            <person name="Sanchez-Garcia M."/>
            <person name="Sanchez-Ramirez S."/>
            <person name="Szollosi G.J."/>
            <person name="Szarkandi J.G."/>
            <person name="Papp V."/>
            <person name="Albert L."/>
            <person name="Andreopoulos W."/>
            <person name="Angelini C."/>
            <person name="Antonin V."/>
            <person name="Barry K.W."/>
            <person name="Bougher N.L."/>
            <person name="Buchanan P."/>
            <person name="Buyck B."/>
            <person name="Bense V."/>
            <person name="Catcheside P."/>
            <person name="Chovatia M."/>
            <person name="Cooper J."/>
            <person name="Damon W."/>
            <person name="Desjardin D."/>
            <person name="Finy P."/>
            <person name="Geml J."/>
            <person name="Haridas S."/>
            <person name="Hughes K."/>
            <person name="Justo A."/>
            <person name="Karasinski D."/>
            <person name="Kautmanova I."/>
            <person name="Kiss B."/>
            <person name="Kocsube S."/>
            <person name="Kotiranta H."/>
            <person name="LaButti K.M."/>
            <person name="Lechner B.E."/>
            <person name="Liimatainen K."/>
            <person name="Lipzen A."/>
            <person name="Lukacs Z."/>
            <person name="Mihaltcheva S."/>
            <person name="Morgado L.N."/>
            <person name="Niskanen T."/>
            <person name="Noordeloos M.E."/>
            <person name="Ohm R.A."/>
            <person name="Ortiz-Santana B."/>
            <person name="Ovrebo C."/>
            <person name="Racz N."/>
            <person name="Riley R."/>
            <person name="Savchenko A."/>
            <person name="Shiryaev A."/>
            <person name="Soop K."/>
            <person name="Spirin V."/>
            <person name="Szebenyi C."/>
            <person name="Tomsovsky M."/>
            <person name="Tulloss R.E."/>
            <person name="Uehling J."/>
            <person name="Grigoriev I.V."/>
            <person name="Vagvolgyi C."/>
            <person name="Papp T."/>
            <person name="Martin F.M."/>
            <person name="Miettinen O."/>
            <person name="Hibbett D.S."/>
            <person name="Nagy L.G."/>
        </authorList>
    </citation>
    <scope>NUCLEOTIDE SEQUENCE [LARGE SCALE GENOMIC DNA]</scope>
    <source>
        <strain evidence="1 2">NL-1719</strain>
    </source>
</reference>
<organism evidence="1 2">
    <name type="scientific">Pluteus cervinus</name>
    <dbReference type="NCBI Taxonomy" id="181527"/>
    <lineage>
        <taxon>Eukaryota</taxon>
        <taxon>Fungi</taxon>
        <taxon>Dikarya</taxon>
        <taxon>Basidiomycota</taxon>
        <taxon>Agaricomycotina</taxon>
        <taxon>Agaricomycetes</taxon>
        <taxon>Agaricomycetidae</taxon>
        <taxon>Agaricales</taxon>
        <taxon>Pluteineae</taxon>
        <taxon>Pluteaceae</taxon>
        <taxon>Pluteus</taxon>
    </lineage>
</organism>
<gene>
    <name evidence="1" type="ORF">BDN72DRAFT_821696</name>
</gene>
<evidence type="ECO:0000313" key="2">
    <source>
        <dbReference type="Proteomes" id="UP000308600"/>
    </source>
</evidence>
<name>A0ACD3AQV4_9AGAR</name>
<dbReference type="Proteomes" id="UP000308600">
    <property type="component" value="Unassembled WGS sequence"/>
</dbReference>
<accession>A0ACD3AQV4</accession>